<dbReference type="EMBL" id="JAMZIH010008554">
    <property type="protein sequence ID" value="KAJ1671860.1"/>
    <property type="molecule type" value="Genomic_DNA"/>
</dbReference>
<organism evidence="1 2">
    <name type="scientific">Spiromyces aspiralis</name>
    <dbReference type="NCBI Taxonomy" id="68401"/>
    <lineage>
        <taxon>Eukaryota</taxon>
        <taxon>Fungi</taxon>
        <taxon>Fungi incertae sedis</taxon>
        <taxon>Zoopagomycota</taxon>
        <taxon>Kickxellomycotina</taxon>
        <taxon>Kickxellomycetes</taxon>
        <taxon>Kickxellales</taxon>
        <taxon>Kickxellaceae</taxon>
        <taxon>Spiromyces</taxon>
    </lineage>
</organism>
<sequence length="66" mass="7303">MYQQPHSAKSLGYETPDDGNWAIVNFFRNEFLHPAKVPGNLNVLYGTAVFAGAIAFLRNFGDMLVA</sequence>
<comment type="caution">
    <text evidence="1">The sequence shown here is derived from an EMBL/GenBank/DDBJ whole genome shotgun (WGS) entry which is preliminary data.</text>
</comment>
<protein>
    <submittedName>
        <fullName evidence="1">Uncharacterized protein</fullName>
    </submittedName>
</protein>
<name>A0ACC1H8T5_9FUNG</name>
<dbReference type="Proteomes" id="UP001145114">
    <property type="component" value="Unassembled WGS sequence"/>
</dbReference>
<gene>
    <name evidence="1" type="ORF">EV182_007408</name>
</gene>
<reference evidence="1" key="1">
    <citation type="submission" date="2022-06" db="EMBL/GenBank/DDBJ databases">
        <title>Phylogenomic reconstructions and comparative analyses of Kickxellomycotina fungi.</title>
        <authorList>
            <person name="Reynolds N.K."/>
            <person name="Stajich J.E."/>
            <person name="Barry K."/>
            <person name="Grigoriev I.V."/>
            <person name="Crous P."/>
            <person name="Smith M.E."/>
        </authorList>
    </citation>
    <scope>NUCLEOTIDE SEQUENCE</scope>
    <source>
        <strain evidence="1">RSA 2271</strain>
    </source>
</reference>
<accession>A0ACC1H8T5</accession>
<evidence type="ECO:0000313" key="2">
    <source>
        <dbReference type="Proteomes" id="UP001145114"/>
    </source>
</evidence>
<proteinExistence type="predicted"/>
<keyword evidence="2" id="KW-1185">Reference proteome</keyword>
<evidence type="ECO:0000313" key="1">
    <source>
        <dbReference type="EMBL" id="KAJ1671860.1"/>
    </source>
</evidence>